<organism evidence="1 2">
    <name type="scientific">Dehalogenimonas formicexedens</name>
    <dbReference type="NCBI Taxonomy" id="1839801"/>
    <lineage>
        <taxon>Bacteria</taxon>
        <taxon>Bacillati</taxon>
        <taxon>Chloroflexota</taxon>
        <taxon>Dehalococcoidia</taxon>
        <taxon>Dehalococcoidales</taxon>
        <taxon>Dehalococcoidaceae</taxon>
        <taxon>Dehalogenimonas</taxon>
    </lineage>
</organism>
<accession>A0A1P8F6U2</accession>
<dbReference type="OrthoDB" id="9993077at2"/>
<keyword evidence="2" id="KW-1185">Reference proteome</keyword>
<dbReference type="STRING" id="1839801.Dform_00856"/>
<reference evidence="2" key="1">
    <citation type="submission" date="2016-11" db="EMBL/GenBank/DDBJ databases">
        <title>Dehalogenimonas formicexedens sp. nov., a chlorinated alkane respiring bacterium isolated from contaminated groundwater.</title>
        <authorList>
            <person name="Key T.A."/>
            <person name="Bowman K.S."/>
            <person name="Lee I."/>
            <person name="Chun J."/>
            <person name="Albuquerque L."/>
            <person name="da Costa M.S."/>
            <person name="Rainey F.A."/>
            <person name="Moe W.M."/>
        </authorList>
    </citation>
    <scope>NUCLEOTIDE SEQUENCE [LARGE SCALE GENOMIC DNA]</scope>
    <source>
        <strain evidence="2">NSZ-14</strain>
    </source>
</reference>
<dbReference type="KEGG" id="dfo:Dform_00856"/>
<dbReference type="EMBL" id="CP018258">
    <property type="protein sequence ID" value="APV44201.1"/>
    <property type="molecule type" value="Genomic_DNA"/>
</dbReference>
<evidence type="ECO:0000313" key="1">
    <source>
        <dbReference type="EMBL" id="APV44201.1"/>
    </source>
</evidence>
<protein>
    <submittedName>
        <fullName evidence="1">Uncharacterized protein</fullName>
    </submittedName>
</protein>
<name>A0A1P8F6U2_9CHLR</name>
<sequence length="201" mass="23205">MITQVLPLGVTPRSVNNLKQFRDKKTPNRPGDYRGAFASGPERIIRELIGSSDNVLHLYSGRSTIGRIRVDLECEEATLKMSVEKYISSCSDHFEWCLLDPPYQIKDHDNLKEYADARALSGNALFRDRIRLFFREHVDNVLYLDYCSPTCRGFSRAGVWAFLPGYSWQPVRCLTWLKRQNYEMSLFDKKDRPAPIVAGHD</sequence>
<gene>
    <name evidence="1" type="ORF">Dform_00856</name>
</gene>
<dbReference type="AlphaFoldDB" id="A0A1P8F6U2"/>
<dbReference type="RefSeq" id="WP_076003928.1">
    <property type="nucleotide sequence ID" value="NZ_CP018258.1"/>
</dbReference>
<evidence type="ECO:0000313" key="2">
    <source>
        <dbReference type="Proteomes" id="UP000185934"/>
    </source>
</evidence>
<proteinExistence type="predicted"/>
<dbReference type="Proteomes" id="UP000185934">
    <property type="component" value="Chromosome"/>
</dbReference>